<accession>E9RH46</accession>
<gene>
    <name evidence="2" type="primary">GP30</name>
</gene>
<protein>
    <submittedName>
        <fullName evidence="1 2">GP30</fullName>
    </submittedName>
</protein>
<dbReference type="RefSeq" id="YP_007417804.1">
    <property type="nucleotide sequence ID" value="NC_020231.1"/>
</dbReference>
<organismHost>
    <name type="scientific">Cavia porcellus</name>
    <name type="common">Guinea pig</name>
    <dbReference type="NCBI Taxonomy" id="10141"/>
</organismHost>
<keyword evidence="4" id="KW-1185">Reference proteome</keyword>
<dbReference type="OrthoDB" id="4840at10239"/>
<reference evidence="1 4" key="2">
    <citation type="journal article" date="2013" name="Genome Announc.">
        <title>Complete genome sequence of pathogenic Guinea pig cytomegalovirus from salivary gland homogenates of infected animals.</title>
        <authorList>
            <person name="Yang D."/>
            <person name="Tamburro K."/>
            <person name="Dittmer D."/>
            <person name="Cui X."/>
            <person name="McVoy M.A."/>
            <person name="Hernandez-Alvarado N."/>
            <person name="Schleiss M.R."/>
        </authorList>
    </citation>
    <scope>NUCLEOTIDE SEQUENCE [LARGE SCALE GENOMIC DNA]</scope>
    <source>
        <strain evidence="1">21222</strain>
    </source>
</reference>
<evidence type="ECO:0000313" key="2">
    <source>
        <dbReference type="EMBL" id="BAJ78498.1"/>
    </source>
</evidence>
<sequence length="572" mass="65004">MLSQDLDSHVDEIDDIAWSDMDFWLIRDTGTVRNMLLTSEGAFSVHGLSFDDDSVIWSVLINGYLELDQSITRPVMKAEQFLTFLRTREFVDGFHPDAETASRLLATCHYLIAYYASFSQKRNTLIGYVRLLCRMANSVFEQLLMLRHMGECHDNVNLRVVFDMLRNPISEGTVKNAYSTEDLYEHYCSRVGFVSKALCDCHKCARVIPDAIAGTRMPWLYGNYSVTATAGAESAGRVRRRRRCGTAVTDTPDGLNVSGIRRARRIGAMGSDIAYRSNVSARYGLHGSVAYLSESPSFPPMYLPNIVHVDDTSRDVMLRELSTDLMQSYVYGAVDSGRLLISLDNDSAGRGLLERIVLNLVYNVCFVLFLISTVRRLIAFEIDLLAQEFVLQGVRMCRILDEYTNPGITLRCMVDRVRNRPNELPGMANLAIRLLRNYSTDSSRSGSNRARVILEHLCLMSSRRCVRRRFEIVLAQQLRHLVLSEYGVVDFSRLRERPELSMITEVILCASDGMMMFKSPLWFAYGPGSDVVSDVVSRAADRHRARSASEENALRERIRRRRRYDNTFLVTA</sequence>
<name>E9RH46_GPCMV</name>
<organism evidence="2 3">
    <name type="scientific">Guinea pig cytomegalovirus (strain 22122)</name>
    <name type="common">GPCMV</name>
    <dbReference type="NCBI Taxonomy" id="103920"/>
    <lineage>
        <taxon>Viruses</taxon>
        <taxon>Duplodnaviria</taxon>
        <taxon>Heunggongvirae</taxon>
        <taxon>Peploviricota</taxon>
        <taxon>Herviviricetes</taxon>
        <taxon>Herpesvirales</taxon>
        <taxon>Orthoherpesviridae</taxon>
        <taxon>Betaherpesvirinae</taxon>
        <taxon>Quwivirus</taxon>
        <taxon>Quwivirus caviidbeta2</taxon>
    </lineage>
</organism>
<evidence type="ECO:0000313" key="3">
    <source>
        <dbReference type="Proteomes" id="UP000102041"/>
    </source>
</evidence>
<dbReference type="Proteomes" id="UP000102041">
    <property type="component" value="Segment"/>
</dbReference>
<evidence type="ECO:0000313" key="4">
    <source>
        <dbReference type="Proteomes" id="UP000132784"/>
    </source>
</evidence>
<dbReference type="EMBL" id="AB592928">
    <property type="protein sequence ID" value="BAJ78498.1"/>
    <property type="molecule type" value="Genomic_DNA"/>
</dbReference>
<reference evidence="2 3" key="1">
    <citation type="journal article" date="2011" name="J. Gen. Virol.">
        <title>Re-evaluation of the genome sequence of guinea pig cytomegalovirus.</title>
        <authorList>
            <person name="Kanai K."/>
            <person name="Yamada S."/>
            <person name="Yamamoto Y."/>
            <person name="Fukui Y."/>
            <person name="Kurane I."/>
            <person name="Inoue N."/>
        </authorList>
    </citation>
    <scope>NUCLEOTIDE SEQUENCE [LARGE SCALE GENOMIC DNA]</scope>
    <source>
        <strain evidence="2">22122</strain>
    </source>
</reference>
<dbReference type="EMBL" id="KC503762">
    <property type="protein sequence ID" value="AGE11508.1"/>
    <property type="molecule type" value="Genomic_DNA"/>
</dbReference>
<evidence type="ECO:0000313" key="1">
    <source>
        <dbReference type="EMBL" id="AGE11508.1"/>
    </source>
</evidence>
<dbReference type="GeneID" id="14536631"/>
<dbReference type="Proteomes" id="UP000132784">
    <property type="component" value="Segment"/>
</dbReference>
<dbReference type="KEGG" id="vg:14536631"/>
<proteinExistence type="predicted"/>